<feature type="domain" description="HD" evidence="3">
    <location>
        <begin position="40"/>
        <end position="144"/>
    </location>
</feature>
<dbReference type="GO" id="GO:0000166">
    <property type="term" value="F:nucleotide binding"/>
    <property type="evidence" value="ECO:0007669"/>
    <property type="project" value="UniProtKB-KW"/>
</dbReference>
<proteinExistence type="predicted"/>
<dbReference type="Pfam" id="PF01966">
    <property type="entry name" value="HD"/>
    <property type="match status" value="1"/>
</dbReference>
<dbReference type="InterPro" id="IPR050124">
    <property type="entry name" value="tRNA_CCA-adding_enzyme"/>
</dbReference>
<evidence type="ECO:0000313" key="4">
    <source>
        <dbReference type="EMBL" id="CAA6804260.1"/>
    </source>
</evidence>
<dbReference type="InterPro" id="IPR003607">
    <property type="entry name" value="HD/PDEase_dom"/>
</dbReference>
<dbReference type="SUPFAM" id="SSF109604">
    <property type="entry name" value="HD-domain/PDEase-like"/>
    <property type="match status" value="1"/>
</dbReference>
<sequence length="183" mass="21137">MIELLQWFQITYPELKRSLLECNHNFDENDTNPYHVEGDCWSHTMMVCKIAELHGYDKVVQVAALLHDIGKPPSRNINMENNHVQFFGHEALSAKMAEPLVADLVEKKILTMIEAVEAIDLIELHAYLYKEHDVEKIVEKFKNNAQLFKHLVELNTCDDLGRFSKTMGTSTLDTHAILKRLTF</sequence>
<dbReference type="AlphaFoldDB" id="A0A6S6S3U6"/>
<evidence type="ECO:0000259" key="3">
    <source>
        <dbReference type="PROSITE" id="PS51831"/>
    </source>
</evidence>
<dbReference type="NCBIfam" id="TIGR00277">
    <property type="entry name" value="HDIG"/>
    <property type="match status" value="1"/>
</dbReference>
<gene>
    <name evidence="4" type="ORF">HELGO_WM29932</name>
</gene>
<dbReference type="SMART" id="SM00471">
    <property type="entry name" value="HDc"/>
    <property type="match status" value="1"/>
</dbReference>
<dbReference type="EMBL" id="CACVAZ010000016">
    <property type="protein sequence ID" value="CAA6804260.1"/>
    <property type="molecule type" value="Genomic_DNA"/>
</dbReference>
<dbReference type="PANTHER" id="PTHR47545">
    <property type="entry name" value="MULTIFUNCTIONAL CCA PROTEIN"/>
    <property type="match status" value="1"/>
</dbReference>
<dbReference type="InterPro" id="IPR006674">
    <property type="entry name" value="HD_domain"/>
</dbReference>
<dbReference type="Gene3D" id="1.10.3210.10">
    <property type="entry name" value="Hypothetical protein af1432"/>
    <property type="match status" value="1"/>
</dbReference>
<accession>A0A6S6S3U6</accession>
<protein>
    <recommendedName>
        <fullName evidence="3">HD domain-containing protein</fullName>
    </recommendedName>
</protein>
<keyword evidence="1" id="KW-0547">Nucleotide-binding</keyword>
<organism evidence="4">
    <name type="scientific">uncultured Sulfurovum sp</name>
    <dbReference type="NCBI Taxonomy" id="269237"/>
    <lineage>
        <taxon>Bacteria</taxon>
        <taxon>Pseudomonadati</taxon>
        <taxon>Campylobacterota</taxon>
        <taxon>Epsilonproteobacteria</taxon>
        <taxon>Campylobacterales</taxon>
        <taxon>Sulfurovaceae</taxon>
        <taxon>Sulfurovum</taxon>
        <taxon>environmental samples</taxon>
    </lineage>
</organism>
<reference evidence="4" key="1">
    <citation type="submission" date="2020-01" db="EMBL/GenBank/DDBJ databases">
        <authorList>
            <person name="Meier V. D."/>
            <person name="Meier V D."/>
        </authorList>
    </citation>
    <scope>NUCLEOTIDE SEQUENCE</scope>
    <source>
        <strain evidence="4">HLG_WM_MAG_02</strain>
    </source>
</reference>
<evidence type="ECO:0000256" key="2">
    <source>
        <dbReference type="ARBA" id="ARBA00023136"/>
    </source>
</evidence>
<dbReference type="PROSITE" id="PS51831">
    <property type="entry name" value="HD"/>
    <property type="match status" value="1"/>
</dbReference>
<name>A0A6S6S3U6_9BACT</name>
<keyword evidence="2" id="KW-0472">Membrane</keyword>
<dbReference type="CDD" id="cd00077">
    <property type="entry name" value="HDc"/>
    <property type="match status" value="1"/>
</dbReference>
<evidence type="ECO:0000256" key="1">
    <source>
        <dbReference type="ARBA" id="ARBA00022741"/>
    </source>
</evidence>
<dbReference type="InterPro" id="IPR006675">
    <property type="entry name" value="HDIG_dom"/>
</dbReference>